<dbReference type="EMBL" id="NGJK01000077">
    <property type="protein sequence ID" value="RAP02722.1"/>
    <property type="molecule type" value="Genomic_DNA"/>
</dbReference>
<feature type="transmembrane region" description="Helical" evidence="10">
    <location>
        <begin position="572"/>
        <end position="592"/>
    </location>
</feature>
<evidence type="ECO:0000256" key="9">
    <source>
        <dbReference type="ARBA" id="ARBA00068671"/>
    </source>
</evidence>
<dbReference type="Gene3D" id="3.30.70.2170">
    <property type="match status" value="1"/>
</dbReference>
<keyword evidence="3 10" id="KW-0813">Transport</keyword>
<dbReference type="Pfam" id="PF01496">
    <property type="entry name" value="V_ATPase_I"/>
    <property type="match status" value="1"/>
</dbReference>
<evidence type="ECO:0000256" key="4">
    <source>
        <dbReference type="ARBA" id="ARBA00022692"/>
    </source>
</evidence>
<dbReference type="Gene3D" id="3.30.70.2750">
    <property type="match status" value="1"/>
</dbReference>
<keyword evidence="7 10" id="KW-0472">Membrane</keyword>
<dbReference type="InterPro" id="IPR002490">
    <property type="entry name" value="V-ATPase_116kDa_su"/>
</dbReference>
<dbReference type="GO" id="GO:0046961">
    <property type="term" value="F:proton-transporting ATPase activity, rotational mechanism"/>
    <property type="evidence" value="ECO:0007669"/>
    <property type="project" value="InterPro"/>
</dbReference>
<keyword evidence="6 10" id="KW-0406">Ion transport</keyword>
<dbReference type="OMA" id="MAVNIMA"/>
<evidence type="ECO:0000256" key="6">
    <source>
        <dbReference type="ARBA" id="ARBA00023065"/>
    </source>
</evidence>
<organism evidence="11 12">
    <name type="scientific">Methanosphaera stadtmanae</name>
    <dbReference type="NCBI Taxonomy" id="2317"/>
    <lineage>
        <taxon>Archaea</taxon>
        <taxon>Methanobacteriati</taxon>
        <taxon>Methanobacteriota</taxon>
        <taxon>Methanomada group</taxon>
        <taxon>Methanobacteria</taxon>
        <taxon>Methanobacteriales</taxon>
        <taxon>Methanobacteriaceae</taxon>
        <taxon>Methanosphaera</taxon>
    </lineage>
</organism>
<evidence type="ECO:0000313" key="11">
    <source>
        <dbReference type="EMBL" id="RAP02722.1"/>
    </source>
</evidence>
<dbReference type="Proteomes" id="UP000248557">
    <property type="component" value="Unassembled WGS sequence"/>
</dbReference>
<dbReference type="GO" id="GO:0007035">
    <property type="term" value="P:vacuolar acidification"/>
    <property type="evidence" value="ECO:0007669"/>
    <property type="project" value="TreeGrafter"/>
</dbReference>
<evidence type="ECO:0000256" key="2">
    <source>
        <dbReference type="ARBA" id="ARBA00009904"/>
    </source>
</evidence>
<proteinExistence type="inferred from homology"/>
<dbReference type="NCBIfam" id="NF004428">
    <property type="entry name" value="PRK05771.2-1"/>
    <property type="match status" value="1"/>
</dbReference>
<keyword evidence="5 10" id="KW-1133">Transmembrane helix</keyword>
<dbReference type="Gene3D" id="1.20.1460.20">
    <property type="match status" value="1"/>
</dbReference>
<evidence type="ECO:0000256" key="5">
    <source>
        <dbReference type="ARBA" id="ARBA00022989"/>
    </source>
</evidence>
<dbReference type="AlphaFoldDB" id="A0A328PXQ3"/>
<protein>
    <recommendedName>
        <fullName evidence="9 10">A-type ATP synthase subunit I</fullName>
    </recommendedName>
</protein>
<gene>
    <name evidence="11" type="ORF">CA615_05675</name>
</gene>
<feature type="transmembrane region" description="Helical" evidence="10">
    <location>
        <begin position="393"/>
        <end position="415"/>
    </location>
</feature>
<feature type="transmembrane region" description="Helical" evidence="10">
    <location>
        <begin position="599"/>
        <end position="622"/>
    </location>
</feature>
<comment type="subcellular location">
    <subcellularLocation>
        <location evidence="1">Membrane</location>
        <topology evidence="1">Multi-pass membrane protein</topology>
    </subcellularLocation>
</comment>
<comment type="caution">
    <text evidence="11">The sequence shown here is derived from an EMBL/GenBank/DDBJ whole genome shotgun (WGS) entry which is preliminary data.</text>
</comment>
<feature type="transmembrane region" description="Helical" evidence="10">
    <location>
        <begin position="427"/>
        <end position="450"/>
    </location>
</feature>
<feature type="transmembrane region" description="Helical" evidence="10">
    <location>
        <begin position="524"/>
        <end position="552"/>
    </location>
</feature>
<dbReference type="PANTHER" id="PTHR11629:SF63">
    <property type="entry name" value="V-TYPE PROTON ATPASE SUBUNIT A"/>
    <property type="match status" value="1"/>
</dbReference>
<evidence type="ECO:0000313" key="12">
    <source>
        <dbReference type="Proteomes" id="UP000248557"/>
    </source>
</evidence>
<comment type="similarity">
    <text evidence="2 10">Belongs to the V-ATPase 116 kDa subunit family.</text>
</comment>
<dbReference type="PANTHER" id="PTHR11629">
    <property type="entry name" value="VACUOLAR PROTON ATPASES"/>
    <property type="match status" value="1"/>
</dbReference>
<evidence type="ECO:0000256" key="8">
    <source>
        <dbReference type="ARBA" id="ARBA00059506"/>
    </source>
</evidence>
<keyword evidence="4 10" id="KW-0812">Transmembrane</keyword>
<feature type="transmembrane region" description="Helical" evidence="10">
    <location>
        <begin position="482"/>
        <end position="503"/>
    </location>
</feature>
<dbReference type="RefSeq" id="WP_011406720.1">
    <property type="nucleotide sequence ID" value="NZ_CATZXA010000007.1"/>
</dbReference>
<evidence type="ECO:0000256" key="7">
    <source>
        <dbReference type="ARBA" id="ARBA00023136"/>
    </source>
</evidence>
<dbReference type="GO" id="GO:0051117">
    <property type="term" value="F:ATPase binding"/>
    <property type="evidence" value="ECO:0007669"/>
    <property type="project" value="TreeGrafter"/>
</dbReference>
<evidence type="ECO:0000256" key="10">
    <source>
        <dbReference type="RuleBase" id="RU361189"/>
    </source>
</evidence>
<evidence type="ECO:0000256" key="1">
    <source>
        <dbReference type="ARBA" id="ARBA00004141"/>
    </source>
</evidence>
<dbReference type="GeneID" id="3855535"/>
<sequence>MFRPARMQKLSIVTLNQYAKPVVNVLHERGVIQIEDLSDEIQENEYYSGLDVSKQDPVASRIASLSMKCNNILDTLKSAEQSQSMVDVVKGFISPKKINSKEVEDIPSEELADKAEEIISKVDAVLSPIESRINEIGTEETKYNDSLNVATQLKSFDIDFAYLQDTKYTKVISGKLPAEHLADAKSQIEEISEQVAIFEGSKTSSSDVTYIPLIIVCANEFEENISGVLRRLEFEKLDVSNLSGKSNEIIEASKSKLDECKNERKQCLKDIREVGQRSKETLLVLNEELELEKERTEIYSYFGETGTTKMFKAWVVKDDVEETLSIIDELTDGHSIIEVEDPSEEEIDNNKVPVKQQNPGFAKPYELLVTMYSTPNYRDIDPTIIMAICFPFFFGYCLTDAFYGIILAIVGFLLYRGIGKVNKTYKSFGVILVQMGLWTVLLGLLTGGFIGDFIPRFIMGDPNLALPTVIPDINAFAHPENILILAIIIGLIHLNIAFIFGIIDNYKKHNIKELCSGQLSWIMIELSIVAYLVAGMVPFAVVFIIALLLLLYGSGPMGVMDVFGFLGDILSYSRLLALCLSTGGIGMTANLLGQLLAGAVPYVGIVLGVIVFLGVHLFNIAFQSMGAAIHSLRLHFVEFFGNFYTGESESFEPFKAERTYTKIKK</sequence>
<accession>A0A328PXQ3</accession>
<evidence type="ECO:0000256" key="3">
    <source>
        <dbReference type="ARBA" id="ARBA00022448"/>
    </source>
</evidence>
<reference evidence="11 12" key="1">
    <citation type="submission" date="2017-05" db="EMBL/GenBank/DDBJ databases">
        <title>Host range expansion of the Methanosphaera genus to humans and monogastric animals involves recent and extensive reduction in genome content.</title>
        <authorList>
            <person name="Hoedt E.C."/>
            <person name="Volmer J.G."/>
            <person name="Parks D.H."/>
            <person name="Rosewarne C.P."/>
            <person name="Denman S.E."/>
            <person name="Mcsweeney C.S."/>
            <person name="O Cuiv P."/>
            <person name="Hugenholtz P."/>
            <person name="Tyson G.W."/>
            <person name="Morrison M."/>
        </authorList>
    </citation>
    <scope>NUCLEOTIDE SEQUENCE [LARGE SCALE GENOMIC DNA]</scope>
    <source>
        <strain evidence="11 12">PA5</strain>
    </source>
</reference>
<comment type="function">
    <text evidence="8">Component of the A-type ATP synthase that produces ATP from ADP in the presence of a proton gradient across the membrane.</text>
</comment>
<name>A0A328PXQ3_9EURY</name>
<dbReference type="GO" id="GO:0016471">
    <property type="term" value="C:vacuolar proton-transporting V-type ATPase complex"/>
    <property type="evidence" value="ECO:0007669"/>
    <property type="project" value="TreeGrafter"/>
</dbReference>
<dbReference type="GO" id="GO:0033179">
    <property type="term" value="C:proton-transporting V-type ATPase, V0 domain"/>
    <property type="evidence" value="ECO:0007669"/>
    <property type="project" value="InterPro"/>
</dbReference>